<dbReference type="Gene3D" id="2.120.10.30">
    <property type="entry name" value="TolB, C-terminal domain"/>
    <property type="match status" value="1"/>
</dbReference>
<organism evidence="2 3">
    <name type="scientific">Candidatus Nealsonbacteria bacterium CG23_combo_of_CG06-09_8_20_14_all_40_13</name>
    <dbReference type="NCBI Taxonomy" id="1974724"/>
    <lineage>
        <taxon>Bacteria</taxon>
        <taxon>Candidatus Nealsoniibacteriota</taxon>
    </lineage>
</organism>
<dbReference type="SUPFAM" id="SSF69304">
    <property type="entry name" value="Tricorn protease N-terminal domain"/>
    <property type="match status" value="1"/>
</dbReference>
<dbReference type="Proteomes" id="UP000231567">
    <property type="component" value="Unassembled WGS sequence"/>
</dbReference>
<keyword evidence="1" id="KW-0812">Transmembrane</keyword>
<evidence type="ECO:0000256" key="1">
    <source>
        <dbReference type="SAM" id="Phobius"/>
    </source>
</evidence>
<dbReference type="AlphaFoldDB" id="A0A2G9YQG4"/>
<keyword evidence="1" id="KW-1133">Transmembrane helix</keyword>
<evidence type="ECO:0000313" key="2">
    <source>
        <dbReference type="EMBL" id="PIP21392.1"/>
    </source>
</evidence>
<gene>
    <name evidence="2" type="ORF">COX39_03150</name>
</gene>
<comment type="caution">
    <text evidence="2">The sequence shown here is derived from an EMBL/GenBank/DDBJ whole genome shotgun (WGS) entry which is preliminary data.</text>
</comment>
<evidence type="ECO:0000313" key="3">
    <source>
        <dbReference type="Proteomes" id="UP000231567"/>
    </source>
</evidence>
<keyword evidence="1" id="KW-0472">Membrane</keyword>
<evidence type="ECO:0008006" key="4">
    <source>
        <dbReference type="Google" id="ProtNLM"/>
    </source>
</evidence>
<sequence length="364" mass="41939">MNKKILIIGGTLILIGILILGYFLLRQKKENSKETTTSFTELAPLISNKKTFFPVLSSNELATLFFNNQDQPAFYKFLLKTKGSEKISQNLDTPHNVLWSPDQTKIILKIFYNKYIFEKYNSQFISPGTQDQALTTWLYDFKTQKLTQLDSNIQGIIWLPNSNKIIYQFYDDINKINSLNIADPNGQNWQKIINLTEDRLYGFGGFADNQTLIYFSNPNDVSGTNIYSTNIQTKQTKQLTEHISKTALVSPGGKKIVYELFQEEIQNYTLAIMNINGDNKKDLKIKTMLQKIIWTPDGENLITAIRETNNKTDSFYKINIQTGDKQEINYKSKISINAQNLILAQDEKTLYFTSDDFLYKLDLP</sequence>
<reference evidence="2 3" key="1">
    <citation type="submission" date="2017-09" db="EMBL/GenBank/DDBJ databases">
        <title>Depth-based differentiation of microbial function through sediment-hosted aquifers and enrichment of novel symbionts in the deep terrestrial subsurface.</title>
        <authorList>
            <person name="Probst A.J."/>
            <person name="Ladd B."/>
            <person name="Jarett J.K."/>
            <person name="Geller-Mcgrath D.E."/>
            <person name="Sieber C.M."/>
            <person name="Emerson J.B."/>
            <person name="Anantharaman K."/>
            <person name="Thomas B.C."/>
            <person name="Malmstrom R."/>
            <person name="Stieglmeier M."/>
            <person name="Klingl A."/>
            <person name="Woyke T."/>
            <person name="Ryan C.M."/>
            <person name="Banfield J.F."/>
        </authorList>
    </citation>
    <scope>NUCLEOTIDE SEQUENCE [LARGE SCALE GENOMIC DNA]</scope>
    <source>
        <strain evidence="2">CG23_combo_of_CG06-09_8_20_14_all_40_13</strain>
    </source>
</reference>
<dbReference type="InterPro" id="IPR011042">
    <property type="entry name" value="6-blade_b-propeller_TolB-like"/>
</dbReference>
<proteinExistence type="predicted"/>
<accession>A0A2G9YQG4</accession>
<dbReference type="EMBL" id="PCRM01000043">
    <property type="protein sequence ID" value="PIP21392.1"/>
    <property type="molecule type" value="Genomic_DNA"/>
</dbReference>
<feature type="transmembrane region" description="Helical" evidence="1">
    <location>
        <begin position="6"/>
        <end position="25"/>
    </location>
</feature>
<name>A0A2G9YQG4_9BACT</name>
<protein>
    <recommendedName>
        <fullName evidence="4">Dipeptidylpeptidase IV N-terminal domain-containing protein</fullName>
    </recommendedName>
</protein>